<evidence type="ECO:0000256" key="2">
    <source>
        <dbReference type="ARBA" id="ARBA00004370"/>
    </source>
</evidence>
<dbReference type="EMBL" id="JBHTKN010000002">
    <property type="protein sequence ID" value="MFD1041594.1"/>
    <property type="molecule type" value="Genomic_DNA"/>
</dbReference>
<name>A0ABW3LW43_9GAMM</name>
<proteinExistence type="predicted"/>
<keyword evidence="9" id="KW-0902">Two-component regulatory system</keyword>
<evidence type="ECO:0000256" key="9">
    <source>
        <dbReference type="ARBA" id="ARBA00023012"/>
    </source>
</evidence>
<keyword evidence="5" id="KW-0808">Transferase</keyword>
<dbReference type="InterPro" id="IPR050428">
    <property type="entry name" value="TCS_sensor_his_kinase"/>
</dbReference>
<dbReference type="EC" id="2.7.13.3" evidence="3"/>
<feature type="domain" description="Histidine kinase" evidence="12">
    <location>
        <begin position="275"/>
        <end position="481"/>
    </location>
</feature>
<keyword evidence="6 11" id="KW-0812">Transmembrane</keyword>
<evidence type="ECO:0000256" key="1">
    <source>
        <dbReference type="ARBA" id="ARBA00000085"/>
    </source>
</evidence>
<dbReference type="PANTHER" id="PTHR45436:SF16">
    <property type="entry name" value="HISTIDINE KINASE"/>
    <property type="match status" value="1"/>
</dbReference>
<comment type="caution">
    <text evidence="14">The sequence shown here is derived from an EMBL/GenBank/DDBJ whole genome shotgun (WGS) entry which is preliminary data.</text>
</comment>
<dbReference type="InterPro" id="IPR003661">
    <property type="entry name" value="HisK_dim/P_dom"/>
</dbReference>
<keyword evidence="4" id="KW-0597">Phosphoprotein</keyword>
<evidence type="ECO:0000256" key="4">
    <source>
        <dbReference type="ARBA" id="ARBA00022553"/>
    </source>
</evidence>
<dbReference type="PANTHER" id="PTHR45436">
    <property type="entry name" value="SENSOR HISTIDINE KINASE YKOH"/>
    <property type="match status" value="1"/>
</dbReference>
<dbReference type="Pfam" id="PF00512">
    <property type="entry name" value="HisKA"/>
    <property type="match status" value="1"/>
</dbReference>
<dbReference type="InterPro" id="IPR003660">
    <property type="entry name" value="HAMP_dom"/>
</dbReference>
<dbReference type="SUPFAM" id="SSF47384">
    <property type="entry name" value="Homodimeric domain of signal transducing histidine kinase"/>
    <property type="match status" value="1"/>
</dbReference>
<dbReference type="Gene3D" id="6.10.340.10">
    <property type="match status" value="1"/>
</dbReference>
<evidence type="ECO:0000259" key="13">
    <source>
        <dbReference type="PROSITE" id="PS50885"/>
    </source>
</evidence>
<protein>
    <recommendedName>
        <fullName evidence="3">histidine kinase</fullName>
        <ecNumber evidence="3">2.7.13.3</ecNumber>
    </recommendedName>
</protein>
<comment type="catalytic activity">
    <reaction evidence="1">
        <text>ATP + protein L-histidine = ADP + protein N-phospho-L-histidine.</text>
        <dbReference type="EC" id="2.7.13.3"/>
    </reaction>
</comment>
<gene>
    <name evidence="14" type="ORF">ACFQ2N_04430</name>
</gene>
<reference evidence="15" key="1">
    <citation type="journal article" date="2019" name="Int. J. Syst. Evol. Microbiol.">
        <title>The Global Catalogue of Microorganisms (GCM) 10K type strain sequencing project: providing services to taxonomists for standard genome sequencing and annotation.</title>
        <authorList>
            <consortium name="The Broad Institute Genomics Platform"/>
            <consortium name="The Broad Institute Genome Sequencing Center for Infectious Disease"/>
            <person name="Wu L."/>
            <person name="Ma J."/>
        </authorList>
    </citation>
    <scope>NUCLEOTIDE SEQUENCE [LARGE SCALE GENOMIC DNA]</scope>
    <source>
        <strain evidence="15">CCUG 55854</strain>
    </source>
</reference>
<sequence length="490" mass="54275">MDCARWSTSRSPFPTSRPGTASATASRRPTLATDGAAADGAGHPARNPRRFRRRLRTRIILSFLLLGTGLTALFAFLTDYSRQRVENQLVEDVLNSNIDEFARRFYVDPSRNPDLPVQQMRGRVVKREDFELLRVMEPDWYELPDGIHNITGRDENGEQFAYKLAVRKTPEEWFFLAYDMTQTLRGESQLKRALYVSILIFSALSLVIGWWSASRVMRPVTELAARLRAYRGSSQPRKLAPHFPEDEVGQLAEALDDYSERLTEVVQRDREFNADVSHELRTPLAVIKGAVELLLSRPELDERTRARLLRIQRAEQQCSDLIGSLLLLSRNERGQGRSDVARVAEQLLESHRAQLGGKPLELRMEGEPGLVVDAPEAALSVALGNLVGNAVKYTPQGEVLLRLLADAVEVVDTGPGLSEEDAARLFQRGYRGTHAGHSQGAGIGLSIVGRLCDLYGWDVSVRPRQDGEQGVVATLSFGGGRPPATAGGAG</sequence>
<dbReference type="PROSITE" id="PS50109">
    <property type="entry name" value="HIS_KIN"/>
    <property type="match status" value="1"/>
</dbReference>
<dbReference type="SUPFAM" id="SSF55874">
    <property type="entry name" value="ATPase domain of HSP90 chaperone/DNA topoisomerase II/histidine kinase"/>
    <property type="match status" value="1"/>
</dbReference>
<keyword evidence="15" id="KW-1185">Reference proteome</keyword>
<evidence type="ECO:0000313" key="15">
    <source>
        <dbReference type="Proteomes" id="UP001597033"/>
    </source>
</evidence>
<dbReference type="SMART" id="SM00387">
    <property type="entry name" value="HATPase_c"/>
    <property type="match status" value="1"/>
</dbReference>
<keyword evidence="11" id="KW-0472">Membrane</keyword>
<feature type="transmembrane region" description="Helical" evidence="11">
    <location>
        <begin position="59"/>
        <end position="77"/>
    </location>
</feature>
<dbReference type="InterPro" id="IPR005467">
    <property type="entry name" value="His_kinase_dom"/>
</dbReference>
<dbReference type="SMART" id="SM00304">
    <property type="entry name" value="HAMP"/>
    <property type="match status" value="1"/>
</dbReference>
<accession>A0ABW3LW43</accession>
<dbReference type="InterPro" id="IPR036097">
    <property type="entry name" value="HisK_dim/P_sf"/>
</dbReference>
<dbReference type="GO" id="GO:0016301">
    <property type="term" value="F:kinase activity"/>
    <property type="evidence" value="ECO:0007669"/>
    <property type="project" value="UniProtKB-KW"/>
</dbReference>
<comment type="subcellular location">
    <subcellularLocation>
        <location evidence="2">Membrane</location>
    </subcellularLocation>
</comment>
<dbReference type="InterPro" id="IPR036890">
    <property type="entry name" value="HATPase_C_sf"/>
</dbReference>
<dbReference type="Gene3D" id="3.30.565.10">
    <property type="entry name" value="Histidine kinase-like ATPase, C-terminal domain"/>
    <property type="match status" value="1"/>
</dbReference>
<dbReference type="CDD" id="cd00082">
    <property type="entry name" value="HisKA"/>
    <property type="match status" value="1"/>
</dbReference>
<dbReference type="PROSITE" id="PS50885">
    <property type="entry name" value="HAMP"/>
    <property type="match status" value="1"/>
</dbReference>
<evidence type="ECO:0000256" key="7">
    <source>
        <dbReference type="ARBA" id="ARBA00022777"/>
    </source>
</evidence>
<feature type="domain" description="HAMP" evidence="13">
    <location>
        <begin position="214"/>
        <end position="267"/>
    </location>
</feature>
<dbReference type="Gene3D" id="1.10.287.130">
    <property type="match status" value="1"/>
</dbReference>
<evidence type="ECO:0000313" key="14">
    <source>
        <dbReference type="EMBL" id="MFD1041594.1"/>
    </source>
</evidence>
<evidence type="ECO:0000256" key="6">
    <source>
        <dbReference type="ARBA" id="ARBA00022692"/>
    </source>
</evidence>
<dbReference type="Proteomes" id="UP001597033">
    <property type="component" value="Unassembled WGS sequence"/>
</dbReference>
<evidence type="ECO:0000256" key="8">
    <source>
        <dbReference type="ARBA" id="ARBA00022989"/>
    </source>
</evidence>
<evidence type="ECO:0000259" key="12">
    <source>
        <dbReference type="PROSITE" id="PS50109"/>
    </source>
</evidence>
<feature type="region of interest" description="Disordered" evidence="10">
    <location>
        <begin position="1"/>
        <end position="48"/>
    </location>
</feature>
<evidence type="ECO:0000256" key="5">
    <source>
        <dbReference type="ARBA" id="ARBA00022679"/>
    </source>
</evidence>
<evidence type="ECO:0000256" key="11">
    <source>
        <dbReference type="SAM" id="Phobius"/>
    </source>
</evidence>
<dbReference type="InterPro" id="IPR003594">
    <property type="entry name" value="HATPase_dom"/>
</dbReference>
<dbReference type="SMART" id="SM00388">
    <property type="entry name" value="HisKA"/>
    <property type="match status" value="1"/>
</dbReference>
<organism evidence="14 15">
    <name type="scientific">Pseudoxanthomonas kaohsiungensis</name>
    <dbReference type="NCBI Taxonomy" id="283923"/>
    <lineage>
        <taxon>Bacteria</taxon>
        <taxon>Pseudomonadati</taxon>
        <taxon>Pseudomonadota</taxon>
        <taxon>Gammaproteobacteria</taxon>
        <taxon>Lysobacterales</taxon>
        <taxon>Lysobacteraceae</taxon>
        <taxon>Pseudoxanthomonas</taxon>
    </lineage>
</organism>
<keyword evidence="7 14" id="KW-0418">Kinase</keyword>
<dbReference type="RefSeq" id="WP_162377688.1">
    <property type="nucleotide sequence ID" value="NZ_JBHTKN010000002.1"/>
</dbReference>
<feature type="compositionally biased region" description="Low complexity" evidence="10">
    <location>
        <begin position="32"/>
        <end position="42"/>
    </location>
</feature>
<evidence type="ECO:0000256" key="3">
    <source>
        <dbReference type="ARBA" id="ARBA00012438"/>
    </source>
</evidence>
<evidence type="ECO:0000256" key="10">
    <source>
        <dbReference type="SAM" id="MobiDB-lite"/>
    </source>
</evidence>
<keyword evidence="8 11" id="KW-1133">Transmembrane helix</keyword>
<feature type="compositionally biased region" description="Low complexity" evidence="10">
    <location>
        <begin position="1"/>
        <end position="20"/>
    </location>
</feature>
<dbReference type="Pfam" id="PF02518">
    <property type="entry name" value="HATPase_c"/>
    <property type="match status" value="1"/>
</dbReference>